<name>A0ACB7SX36_HYAAI</name>
<keyword evidence="2" id="KW-1185">Reference proteome</keyword>
<comment type="caution">
    <text evidence="1">The sequence shown here is derived from an EMBL/GenBank/DDBJ whole genome shotgun (WGS) entry which is preliminary data.</text>
</comment>
<dbReference type="EMBL" id="CM023482">
    <property type="protein sequence ID" value="KAH6939797.1"/>
    <property type="molecule type" value="Genomic_DNA"/>
</dbReference>
<sequence>MSDLLPTERSKKGASREQMRSGGVEYGETVRFPSADRAGTMTRRRNGHTPSLGDTLSGGEGHFGRLAVRRVDRTRRESSGTRPALATNVRVSRANCFFCM</sequence>
<reference evidence="1" key="1">
    <citation type="submission" date="2020-05" db="EMBL/GenBank/DDBJ databases">
        <title>Large-scale comparative analyses of tick genomes elucidate their genetic diversity and vector capacities.</title>
        <authorList>
            <person name="Jia N."/>
            <person name="Wang J."/>
            <person name="Shi W."/>
            <person name="Du L."/>
            <person name="Sun Y."/>
            <person name="Zhan W."/>
            <person name="Jiang J."/>
            <person name="Wang Q."/>
            <person name="Zhang B."/>
            <person name="Ji P."/>
            <person name="Sakyi L.B."/>
            <person name="Cui X."/>
            <person name="Yuan T."/>
            <person name="Jiang B."/>
            <person name="Yang W."/>
            <person name="Lam T.T.-Y."/>
            <person name="Chang Q."/>
            <person name="Ding S."/>
            <person name="Wang X."/>
            <person name="Zhu J."/>
            <person name="Ruan X."/>
            <person name="Zhao L."/>
            <person name="Wei J."/>
            <person name="Que T."/>
            <person name="Du C."/>
            <person name="Cheng J."/>
            <person name="Dai P."/>
            <person name="Han X."/>
            <person name="Huang E."/>
            <person name="Gao Y."/>
            <person name="Liu J."/>
            <person name="Shao H."/>
            <person name="Ye R."/>
            <person name="Li L."/>
            <person name="Wei W."/>
            <person name="Wang X."/>
            <person name="Wang C."/>
            <person name="Yang T."/>
            <person name="Huo Q."/>
            <person name="Li W."/>
            <person name="Guo W."/>
            <person name="Chen H."/>
            <person name="Zhou L."/>
            <person name="Ni X."/>
            <person name="Tian J."/>
            <person name="Zhou Y."/>
            <person name="Sheng Y."/>
            <person name="Liu T."/>
            <person name="Pan Y."/>
            <person name="Xia L."/>
            <person name="Li J."/>
            <person name="Zhao F."/>
            <person name="Cao W."/>
        </authorList>
    </citation>
    <scope>NUCLEOTIDE SEQUENCE</scope>
    <source>
        <strain evidence="1">Hyas-2018</strain>
    </source>
</reference>
<organism evidence="1 2">
    <name type="scientific">Hyalomma asiaticum</name>
    <name type="common">Tick</name>
    <dbReference type="NCBI Taxonomy" id="266040"/>
    <lineage>
        <taxon>Eukaryota</taxon>
        <taxon>Metazoa</taxon>
        <taxon>Ecdysozoa</taxon>
        <taxon>Arthropoda</taxon>
        <taxon>Chelicerata</taxon>
        <taxon>Arachnida</taxon>
        <taxon>Acari</taxon>
        <taxon>Parasitiformes</taxon>
        <taxon>Ixodida</taxon>
        <taxon>Ixodoidea</taxon>
        <taxon>Ixodidae</taxon>
        <taxon>Hyalomminae</taxon>
        <taxon>Hyalomma</taxon>
    </lineage>
</organism>
<proteinExistence type="predicted"/>
<gene>
    <name evidence="1" type="ORF">HPB50_021619</name>
</gene>
<dbReference type="Proteomes" id="UP000821845">
    <property type="component" value="Chromosome 2"/>
</dbReference>
<evidence type="ECO:0000313" key="2">
    <source>
        <dbReference type="Proteomes" id="UP000821845"/>
    </source>
</evidence>
<evidence type="ECO:0000313" key="1">
    <source>
        <dbReference type="EMBL" id="KAH6939797.1"/>
    </source>
</evidence>
<protein>
    <submittedName>
        <fullName evidence="1">Uncharacterized protein</fullName>
    </submittedName>
</protein>
<accession>A0ACB7SX36</accession>